<feature type="domain" description="Interferon-related developmental regulator C-terminal" evidence="3">
    <location>
        <begin position="388"/>
        <end position="441"/>
    </location>
</feature>
<dbReference type="InterPro" id="IPR000358">
    <property type="entry name" value="RNR_small_fam"/>
</dbReference>
<dbReference type="InterPro" id="IPR006921">
    <property type="entry name" value="Interferon-rel_develop_reg_C"/>
</dbReference>
<evidence type="ECO:0000259" key="4">
    <source>
        <dbReference type="Pfam" id="PF05004"/>
    </source>
</evidence>
<dbReference type="Proteomes" id="UP001300502">
    <property type="component" value="Unassembled WGS sequence"/>
</dbReference>
<protein>
    <submittedName>
        <fullName evidence="5">Uncharacterized protein</fullName>
    </submittedName>
</protein>
<dbReference type="InterPro" id="IPR007701">
    <property type="entry name" value="Interferon-rel_develop_reg_N"/>
</dbReference>
<feature type="compositionally biased region" description="Low complexity" evidence="2">
    <location>
        <begin position="14"/>
        <end position="29"/>
    </location>
</feature>
<organism evidence="5 6">
    <name type="scientific">Galdieria yellowstonensis</name>
    <dbReference type="NCBI Taxonomy" id="3028027"/>
    <lineage>
        <taxon>Eukaryota</taxon>
        <taxon>Rhodophyta</taxon>
        <taxon>Bangiophyceae</taxon>
        <taxon>Galdieriales</taxon>
        <taxon>Galdieriaceae</taxon>
        <taxon>Galdieria</taxon>
    </lineage>
</organism>
<dbReference type="EMBL" id="JANCYU010000023">
    <property type="protein sequence ID" value="KAK4524445.1"/>
    <property type="molecule type" value="Genomic_DNA"/>
</dbReference>
<dbReference type="InterPro" id="IPR009078">
    <property type="entry name" value="Ferritin-like_SF"/>
</dbReference>
<dbReference type="PROSITE" id="PS00368">
    <property type="entry name" value="RIBORED_SMALL"/>
    <property type="match status" value="1"/>
</dbReference>
<sequence>MTRKKKAEKKQTVSDDSSSLRSEETSSSLSAQVVEKLVVNEDMKDLVLEEDEFPDNLVSGFSVAVYKLNDKRSWVRLKALNYAYEAVRNDYRPELLENTVETLVYTLLKGPFHRTIDEERRLSCHLLASVVLTLGECSSSEYIWEHCGPILRTLIKRGLKGSLEAIACVGMVGSTDLEDIWSLMGDLSGYFLSSDTGLAAEALRSWSLLACSLPIADLYRLLCSHITPLSIFRRLFLSFTIANEQNLASAQSVALIWELLQQESFSDASSSSSQEEVDVVEDAKVQQKVRSSNGSSKGIHSITELMQQLHQFRCQGAETLVEENKRTPKKQRSLRKAIIRALEGEVDSQHYQLANGEEILFDSWVDTLRIQSFRVIFQSGWKKHLESNVFIRQVLSLGMPVTPVPDSELRLTREEKRLYRSPNSVMEKKRTIQRQKKRAHRIRELVSGPFLSTGYYMESCKENVPVSENLVLRERNREDSKGIAKKDSVDKQEDTYAYTGRKVESKDQHQTASETQVPSMFCSDSSQRYTLFPIRYPEIWKMYKKHEASFWTAEEIDLSGDLEDWKKLTADERHFISHVLAFFASSDGIVLENLAERFCRDVQIPEARCFYGFQIAMENIHSETYSLLIDTYIRDAQEKARLFEAMERIPCIEKKAKWALRWIESSASFAERLVAFAAVEGIFFSGSFCSIFWLKKRGLMPGLTFSNELISRDEGLHCDFACLLYSMLPEKLPRETIENIILDAVSCEKEFVCESLPVALIGMNSDMMSQYIEFVSDRLLVALGYEKYFHSRNPFDWMELISLEGKTNFFEKRVGEYQKAGVVNDSGEQQEFRLDADF</sequence>
<name>A0AAV9IAJ3_9RHOD</name>
<comment type="similarity">
    <text evidence="1">Belongs to the ribonucleoside diphosphate reductase small chain family.</text>
</comment>
<accession>A0AAV9IAJ3</accession>
<dbReference type="PANTHER" id="PTHR23409:SF18">
    <property type="entry name" value="RIBONUCLEOSIDE-DIPHOSPHATE REDUCTASE SUBUNIT M2"/>
    <property type="match status" value="1"/>
</dbReference>
<feature type="region of interest" description="Disordered" evidence="2">
    <location>
        <begin position="1"/>
        <end position="29"/>
    </location>
</feature>
<dbReference type="InterPro" id="IPR030475">
    <property type="entry name" value="RNR_small_AS"/>
</dbReference>
<evidence type="ECO:0000256" key="2">
    <source>
        <dbReference type="SAM" id="MobiDB-lite"/>
    </source>
</evidence>
<evidence type="ECO:0000256" key="1">
    <source>
        <dbReference type="ARBA" id="ARBA00009303"/>
    </source>
</evidence>
<feature type="domain" description="Interferon-related developmental regulator N-terminal" evidence="4">
    <location>
        <begin position="50"/>
        <end position="333"/>
    </location>
</feature>
<comment type="caution">
    <text evidence="5">The sequence shown here is derived from an EMBL/GenBank/DDBJ whole genome shotgun (WGS) entry which is preliminary data.</text>
</comment>
<dbReference type="Pfam" id="PF05004">
    <property type="entry name" value="IFRD"/>
    <property type="match status" value="1"/>
</dbReference>
<dbReference type="GO" id="GO:0016491">
    <property type="term" value="F:oxidoreductase activity"/>
    <property type="evidence" value="ECO:0007669"/>
    <property type="project" value="InterPro"/>
</dbReference>
<dbReference type="PANTHER" id="PTHR23409">
    <property type="entry name" value="RIBONUCLEOSIDE-DIPHOSPHATE REDUCTASE SMALL CHAIN"/>
    <property type="match status" value="1"/>
</dbReference>
<reference evidence="5 6" key="1">
    <citation type="submission" date="2022-07" db="EMBL/GenBank/DDBJ databases">
        <title>Genome-wide signatures of adaptation to extreme environments.</title>
        <authorList>
            <person name="Cho C.H."/>
            <person name="Yoon H.S."/>
        </authorList>
    </citation>
    <scope>NUCLEOTIDE SEQUENCE [LARGE SCALE GENOMIC DNA]</scope>
    <source>
        <strain evidence="5 6">108.79 E11</strain>
    </source>
</reference>
<gene>
    <name evidence="5" type="ORF">GAYE_SCF03G2346</name>
</gene>
<evidence type="ECO:0000259" key="3">
    <source>
        <dbReference type="Pfam" id="PF04836"/>
    </source>
</evidence>
<keyword evidence="6" id="KW-1185">Reference proteome</keyword>
<proteinExistence type="inferred from homology"/>
<dbReference type="SUPFAM" id="SSF47240">
    <property type="entry name" value="Ferritin-like"/>
    <property type="match status" value="1"/>
</dbReference>
<dbReference type="InterPro" id="IPR033909">
    <property type="entry name" value="RNR_small"/>
</dbReference>
<dbReference type="InterPro" id="IPR012348">
    <property type="entry name" value="RNR-like"/>
</dbReference>
<evidence type="ECO:0000313" key="5">
    <source>
        <dbReference type="EMBL" id="KAK4524445.1"/>
    </source>
</evidence>
<dbReference type="SUPFAM" id="SSF48371">
    <property type="entry name" value="ARM repeat"/>
    <property type="match status" value="1"/>
</dbReference>
<evidence type="ECO:0000313" key="6">
    <source>
        <dbReference type="Proteomes" id="UP001300502"/>
    </source>
</evidence>
<dbReference type="CDD" id="cd01049">
    <property type="entry name" value="RNRR2"/>
    <property type="match status" value="1"/>
</dbReference>
<dbReference type="GO" id="GO:0009263">
    <property type="term" value="P:deoxyribonucleotide biosynthetic process"/>
    <property type="evidence" value="ECO:0007669"/>
    <property type="project" value="InterPro"/>
</dbReference>
<dbReference type="InterPro" id="IPR016024">
    <property type="entry name" value="ARM-type_fold"/>
</dbReference>
<dbReference type="Gene3D" id="1.10.620.20">
    <property type="entry name" value="Ribonucleotide Reductase, subunit A"/>
    <property type="match status" value="1"/>
</dbReference>
<dbReference type="Pfam" id="PF04836">
    <property type="entry name" value="IFRD_C"/>
    <property type="match status" value="1"/>
</dbReference>
<dbReference type="AlphaFoldDB" id="A0AAV9IAJ3"/>
<dbReference type="Pfam" id="PF00268">
    <property type="entry name" value="Ribonuc_red_sm"/>
    <property type="match status" value="1"/>
</dbReference>